<evidence type="ECO:0000313" key="1">
    <source>
        <dbReference type="EMBL" id="MPC14602.1"/>
    </source>
</evidence>
<name>A0A5B7CY10_PORTR</name>
<comment type="caution">
    <text evidence="1">The sequence shown here is derived from an EMBL/GenBank/DDBJ whole genome shotgun (WGS) entry which is preliminary data.</text>
</comment>
<sequence length="32" mass="3456">MLGISPRRIRVGIAKLKASSQGWSVKGKESQS</sequence>
<dbReference type="AlphaFoldDB" id="A0A5B7CY10"/>
<keyword evidence="2" id="KW-1185">Reference proteome</keyword>
<dbReference type="EMBL" id="VSRR010000365">
    <property type="protein sequence ID" value="MPC14602.1"/>
    <property type="molecule type" value="Genomic_DNA"/>
</dbReference>
<accession>A0A5B7CY10</accession>
<reference evidence="1 2" key="1">
    <citation type="submission" date="2019-05" db="EMBL/GenBank/DDBJ databases">
        <title>Another draft genome of Portunus trituberculatus and its Hox gene families provides insights of decapod evolution.</title>
        <authorList>
            <person name="Jeong J.-H."/>
            <person name="Song I."/>
            <person name="Kim S."/>
            <person name="Choi T."/>
            <person name="Kim D."/>
            <person name="Ryu S."/>
            <person name="Kim W."/>
        </authorList>
    </citation>
    <scope>NUCLEOTIDE SEQUENCE [LARGE SCALE GENOMIC DNA]</scope>
    <source>
        <tissue evidence="1">Muscle</tissue>
    </source>
</reference>
<proteinExistence type="predicted"/>
<gene>
    <name evidence="1" type="ORF">E2C01_007370</name>
</gene>
<protein>
    <submittedName>
        <fullName evidence="1">Uncharacterized protein</fullName>
    </submittedName>
</protein>
<evidence type="ECO:0000313" key="2">
    <source>
        <dbReference type="Proteomes" id="UP000324222"/>
    </source>
</evidence>
<dbReference type="Proteomes" id="UP000324222">
    <property type="component" value="Unassembled WGS sequence"/>
</dbReference>
<organism evidence="1 2">
    <name type="scientific">Portunus trituberculatus</name>
    <name type="common">Swimming crab</name>
    <name type="synonym">Neptunus trituberculatus</name>
    <dbReference type="NCBI Taxonomy" id="210409"/>
    <lineage>
        <taxon>Eukaryota</taxon>
        <taxon>Metazoa</taxon>
        <taxon>Ecdysozoa</taxon>
        <taxon>Arthropoda</taxon>
        <taxon>Crustacea</taxon>
        <taxon>Multicrustacea</taxon>
        <taxon>Malacostraca</taxon>
        <taxon>Eumalacostraca</taxon>
        <taxon>Eucarida</taxon>
        <taxon>Decapoda</taxon>
        <taxon>Pleocyemata</taxon>
        <taxon>Brachyura</taxon>
        <taxon>Eubrachyura</taxon>
        <taxon>Portunoidea</taxon>
        <taxon>Portunidae</taxon>
        <taxon>Portuninae</taxon>
        <taxon>Portunus</taxon>
    </lineage>
</organism>